<dbReference type="Proteomes" id="UP000249046">
    <property type="component" value="Unassembled WGS sequence"/>
</dbReference>
<dbReference type="GO" id="GO:0006465">
    <property type="term" value="P:signal peptide processing"/>
    <property type="evidence" value="ECO:0007669"/>
    <property type="project" value="InterPro"/>
</dbReference>
<keyword evidence="8" id="KW-1133">Transmembrane helix</keyword>
<evidence type="ECO:0000256" key="7">
    <source>
        <dbReference type="PIRSR" id="PIRSR001217-1"/>
    </source>
</evidence>
<dbReference type="InterPro" id="IPR029045">
    <property type="entry name" value="ClpP/crotonase-like_dom_sf"/>
</dbReference>
<keyword evidence="8" id="KW-0812">Transmembrane</keyword>
<dbReference type="NCBIfam" id="TIGR00706">
    <property type="entry name" value="SppA_dom"/>
    <property type="match status" value="1"/>
</dbReference>
<dbReference type="EMBL" id="QFPO01000021">
    <property type="protein sequence ID" value="PZQ10230.1"/>
    <property type="molecule type" value="Genomic_DNA"/>
</dbReference>
<dbReference type="InterPro" id="IPR047272">
    <property type="entry name" value="S49_SppA_C"/>
</dbReference>
<evidence type="ECO:0000313" key="11">
    <source>
        <dbReference type="Proteomes" id="UP000249046"/>
    </source>
</evidence>
<dbReference type="PIRSF" id="PIRSF001217">
    <property type="entry name" value="Protease_4_SppA"/>
    <property type="match status" value="1"/>
</dbReference>
<evidence type="ECO:0000256" key="8">
    <source>
        <dbReference type="SAM" id="Phobius"/>
    </source>
</evidence>
<name>A0A2W5M9V4_9GAMM</name>
<evidence type="ECO:0000256" key="4">
    <source>
        <dbReference type="ARBA" id="ARBA00022801"/>
    </source>
</evidence>
<feature type="domain" description="Peptidase S49" evidence="9">
    <location>
        <begin position="134"/>
        <end position="290"/>
    </location>
</feature>
<dbReference type="GO" id="GO:0008236">
    <property type="term" value="F:serine-type peptidase activity"/>
    <property type="evidence" value="ECO:0007669"/>
    <property type="project" value="UniProtKB-KW"/>
</dbReference>
<keyword evidence="5" id="KW-0720">Serine protease</keyword>
<dbReference type="PANTHER" id="PTHR33209:SF1">
    <property type="entry name" value="PEPTIDASE S49 DOMAIN-CONTAINING PROTEIN"/>
    <property type="match status" value="1"/>
</dbReference>
<dbReference type="NCBIfam" id="TIGR00705">
    <property type="entry name" value="SppA_67K"/>
    <property type="match status" value="1"/>
</dbReference>
<proteinExistence type="inferred from homology"/>
<feature type="active site" description="Proton donor/acceptor" evidence="7">
    <location>
        <position position="202"/>
    </location>
</feature>
<feature type="transmembrane region" description="Helical" evidence="8">
    <location>
        <begin position="26"/>
        <end position="44"/>
    </location>
</feature>
<accession>A0A2W5M9V4</accession>
<evidence type="ECO:0000256" key="3">
    <source>
        <dbReference type="ARBA" id="ARBA00022670"/>
    </source>
</evidence>
<keyword evidence="6 8" id="KW-0472">Membrane</keyword>
<keyword evidence="4" id="KW-0378">Hydrolase</keyword>
<feature type="active site" description="Nucleophile" evidence="7">
    <location>
        <position position="403"/>
    </location>
</feature>
<dbReference type="Gene3D" id="6.20.330.10">
    <property type="match status" value="1"/>
</dbReference>
<comment type="similarity">
    <text evidence="2">Belongs to the peptidase S49 family.</text>
</comment>
<evidence type="ECO:0000256" key="6">
    <source>
        <dbReference type="ARBA" id="ARBA00023136"/>
    </source>
</evidence>
<reference evidence="10 11" key="1">
    <citation type="submission" date="2017-08" db="EMBL/GenBank/DDBJ databases">
        <title>Infants hospitalized years apart are colonized by the same room-sourced microbial strains.</title>
        <authorList>
            <person name="Brooks B."/>
            <person name="Olm M.R."/>
            <person name="Firek B.A."/>
            <person name="Baker R."/>
            <person name="Thomas B.C."/>
            <person name="Morowitz M.J."/>
            <person name="Banfield J.F."/>
        </authorList>
    </citation>
    <scope>NUCLEOTIDE SEQUENCE [LARGE SCALE GENOMIC DNA]</scope>
    <source>
        <strain evidence="10">S2_005_003_R2_42</strain>
    </source>
</reference>
<dbReference type="AlphaFoldDB" id="A0A2W5M9V4"/>
<feature type="domain" description="Peptidase S49" evidence="9">
    <location>
        <begin position="387"/>
        <end position="536"/>
    </location>
</feature>
<comment type="subcellular location">
    <subcellularLocation>
        <location evidence="1">Membrane</location>
    </subcellularLocation>
</comment>
<dbReference type="PANTHER" id="PTHR33209">
    <property type="entry name" value="PROTEASE 4"/>
    <property type="match status" value="1"/>
</dbReference>
<organism evidence="10 11">
    <name type="scientific">Rhodanobacter denitrificans</name>
    <dbReference type="NCBI Taxonomy" id="666685"/>
    <lineage>
        <taxon>Bacteria</taxon>
        <taxon>Pseudomonadati</taxon>
        <taxon>Pseudomonadota</taxon>
        <taxon>Gammaproteobacteria</taxon>
        <taxon>Lysobacterales</taxon>
        <taxon>Rhodanobacteraceae</taxon>
        <taxon>Rhodanobacter</taxon>
    </lineage>
</organism>
<evidence type="ECO:0000256" key="5">
    <source>
        <dbReference type="ARBA" id="ARBA00022825"/>
    </source>
</evidence>
<dbReference type="CDD" id="cd07023">
    <property type="entry name" value="S49_Sppa_N_C"/>
    <property type="match status" value="1"/>
</dbReference>
<protein>
    <submittedName>
        <fullName evidence="10">Signal peptide peptidase SppA</fullName>
    </submittedName>
</protein>
<gene>
    <name evidence="10" type="primary">sppA</name>
    <name evidence="10" type="ORF">DI564_16340</name>
</gene>
<comment type="caution">
    <text evidence="10">The sequence shown here is derived from an EMBL/GenBank/DDBJ whole genome shotgun (WGS) entry which is preliminary data.</text>
</comment>
<dbReference type="Gene3D" id="3.90.226.10">
    <property type="entry name" value="2-enoyl-CoA Hydratase, Chain A, domain 1"/>
    <property type="match status" value="2"/>
</dbReference>
<evidence type="ECO:0000313" key="10">
    <source>
        <dbReference type="EMBL" id="PZQ10230.1"/>
    </source>
</evidence>
<keyword evidence="3" id="KW-0645">Protease</keyword>
<sequence>MADSRRGPLSRFFIGIWNTLNFTRRLVLNLIFLAILVFVLAALFQSRPPLQDQTALVLDLEGSIVEQYSTAATERALDRLTGSERKEIQLRDVLRTIDAATDDARIARIVLIPDNLSGAGVSTLREVGQALDRFRAAGKPVTTIANDLGQGQFFLAAHSDEILLDPEGGVVLTGLSSHRSYFKEALDKLGVTVHLIKVGQYKSAAEPYVLNEASEAAKRADAEWMGDLWGQYLDEVAALRKIDAARIAEDIAHYDERLAAHQGDLAALALDQKLVDRIATRAEARQWLREQGVPAEGDSFRQIAWQQYYAQLPPQLPASEKIAVIVAEGTILPGNQPQGSIGGNSTAQLIRGAREDETVKALVLRVSSPGGDSVASELIRREVEQTREAGKPVIVSMGDYAASGGYWISMNADEIYAQPTTITGSIGIFGLFPRIPDTLAKLGVHTDGIATTPLADAFDIRQPLTPQVESILTTIIGRGYRQFIGRVAEARNRTPEQIDAIAQGHVWTGSQALERGLVDKLGGLGEAIAAAATRAGLPADVQVAYVEPPLSAWDRLALSLSGSEALAGIAGGSRLPWSTAWLSTEEVRQASAVLESIRGRRFGMFAHCFCELR</sequence>
<dbReference type="InterPro" id="IPR004635">
    <property type="entry name" value="Pept_S49_SppA"/>
</dbReference>
<evidence type="ECO:0000256" key="1">
    <source>
        <dbReference type="ARBA" id="ARBA00004370"/>
    </source>
</evidence>
<dbReference type="SUPFAM" id="SSF52096">
    <property type="entry name" value="ClpP/crotonase"/>
    <property type="match status" value="2"/>
</dbReference>
<dbReference type="GO" id="GO:0016020">
    <property type="term" value="C:membrane"/>
    <property type="evidence" value="ECO:0007669"/>
    <property type="project" value="UniProtKB-SubCell"/>
</dbReference>
<dbReference type="InterPro" id="IPR002142">
    <property type="entry name" value="Peptidase_S49"/>
</dbReference>
<dbReference type="InterPro" id="IPR047217">
    <property type="entry name" value="S49_SppA_67K_type_N"/>
</dbReference>
<dbReference type="CDD" id="cd07018">
    <property type="entry name" value="S49_SppA_67K_type"/>
    <property type="match status" value="1"/>
</dbReference>
<dbReference type="InterPro" id="IPR004634">
    <property type="entry name" value="Pept_S49_pIV"/>
</dbReference>
<dbReference type="Pfam" id="PF01343">
    <property type="entry name" value="Peptidase_S49"/>
    <property type="match status" value="2"/>
</dbReference>
<evidence type="ECO:0000256" key="2">
    <source>
        <dbReference type="ARBA" id="ARBA00008683"/>
    </source>
</evidence>
<evidence type="ECO:0000259" key="9">
    <source>
        <dbReference type="Pfam" id="PF01343"/>
    </source>
</evidence>